<dbReference type="AlphaFoldDB" id="A0A9W9QVG4"/>
<organism evidence="2 3">
    <name type="scientific">Penicillium brevicompactum</name>
    <dbReference type="NCBI Taxonomy" id="5074"/>
    <lineage>
        <taxon>Eukaryota</taxon>
        <taxon>Fungi</taxon>
        <taxon>Dikarya</taxon>
        <taxon>Ascomycota</taxon>
        <taxon>Pezizomycotina</taxon>
        <taxon>Eurotiomycetes</taxon>
        <taxon>Eurotiomycetidae</taxon>
        <taxon>Eurotiales</taxon>
        <taxon>Aspergillaceae</taxon>
        <taxon>Penicillium</taxon>
    </lineage>
</organism>
<keyword evidence="3" id="KW-1185">Reference proteome</keyword>
<protein>
    <recommendedName>
        <fullName evidence="4">Arca-like protein</fullName>
    </recommendedName>
</protein>
<comment type="caution">
    <text evidence="2">The sequence shown here is derived from an EMBL/GenBank/DDBJ whole genome shotgun (WGS) entry which is preliminary data.</text>
</comment>
<gene>
    <name evidence="2" type="ORF">N7541_008761</name>
</gene>
<name>A0A9W9QVG4_PENBR</name>
<dbReference type="PANTHER" id="PTHR37534">
    <property type="entry name" value="TRANSCRIPTIONAL ACTIVATOR PROTEIN UGA3"/>
    <property type="match status" value="1"/>
</dbReference>
<sequence length="451" mass="51671">MVRKSLPRSSSDDSSSIQSIFGGVVEKEGNRLTSPDNNTRTGEDPIQLIASDHIQHAQVFTPLSVHRSATKSSSHIQESCLMRYFIEELSPWFDHCDERRHFQLVVPLRAENCLALRNAVFAVSARHLCRLPHYLTPQGISYHGQLLPQLTKTTSLEYLLKCIPELVRFHEIEDPTHQENIMAATVILRQYEEMEEELEEGEIGNYANERVNFLAITHTIINTMISTPHDHSLTNAAFWITARQDVYCALTRQRPPEFRFGSETLKPSAANTMIIFASEVAKWRWGSKAVDEWELLKARQHELDNEYMHELAPLLERKAEPAKGSIFPTIWFSFEAHVTAVQHFKLGEMILIAESPYLEKARSAVHRKAEAQVREIVLSLCGIATSHPRCHPALVNAVIAITLYGEYFTRQDERTALLGIIDQTMDLHAWPMRKAYQTLNQQWEMIDSLQY</sequence>
<dbReference type="GO" id="GO:0005634">
    <property type="term" value="C:nucleus"/>
    <property type="evidence" value="ECO:0007669"/>
    <property type="project" value="TreeGrafter"/>
</dbReference>
<keyword evidence="1" id="KW-0539">Nucleus</keyword>
<evidence type="ECO:0000256" key="1">
    <source>
        <dbReference type="ARBA" id="ARBA00023242"/>
    </source>
</evidence>
<dbReference type="PANTHER" id="PTHR37534:SF2">
    <property type="entry name" value="N-ACETYLTRANSFERASE DOMAIN-CONTAINING PROTEIN"/>
    <property type="match status" value="1"/>
</dbReference>
<reference evidence="2" key="1">
    <citation type="submission" date="2022-12" db="EMBL/GenBank/DDBJ databases">
        <authorList>
            <person name="Petersen C."/>
        </authorList>
    </citation>
    <scope>NUCLEOTIDE SEQUENCE</scope>
    <source>
        <strain evidence="2">IBT 35675</strain>
    </source>
</reference>
<dbReference type="GO" id="GO:0045944">
    <property type="term" value="P:positive regulation of transcription by RNA polymerase II"/>
    <property type="evidence" value="ECO:0007669"/>
    <property type="project" value="TreeGrafter"/>
</dbReference>
<evidence type="ECO:0000313" key="3">
    <source>
        <dbReference type="Proteomes" id="UP001148299"/>
    </source>
</evidence>
<evidence type="ECO:0000313" key="2">
    <source>
        <dbReference type="EMBL" id="KAJ5346279.1"/>
    </source>
</evidence>
<accession>A0A9W9QVG4</accession>
<dbReference type="EMBL" id="JAPZBR010000007">
    <property type="protein sequence ID" value="KAJ5346279.1"/>
    <property type="molecule type" value="Genomic_DNA"/>
</dbReference>
<dbReference type="GO" id="GO:0000976">
    <property type="term" value="F:transcription cis-regulatory region binding"/>
    <property type="evidence" value="ECO:0007669"/>
    <property type="project" value="TreeGrafter"/>
</dbReference>
<dbReference type="GO" id="GO:0003700">
    <property type="term" value="F:DNA-binding transcription factor activity"/>
    <property type="evidence" value="ECO:0007669"/>
    <property type="project" value="TreeGrafter"/>
</dbReference>
<reference evidence="2" key="2">
    <citation type="journal article" date="2023" name="IMA Fungus">
        <title>Comparative genomic study of the Penicillium genus elucidates a diverse pangenome and 15 lateral gene transfer events.</title>
        <authorList>
            <person name="Petersen C."/>
            <person name="Sorensen T."/>
            <person name="Nielsen M.R."/>
            <person name="Sondergaard T.E."/>
            <person name="Sorensen J.L."/>
            <person name="Fitzpatrick D.A."/>
            <person name="Frisvad J.C."/>
            <person name="Nielsen K.L."/>
        </authorList>
    </citation>
    <scope>NUCLEOTIDE SEQUENCE</scope>
    <source>
        <strain evidence="2">IBT 35675</strain>
    </source>
</reference>
<proteinExistence type="predicted"/>
<evidence type="ECO:0008006" key="4">
    <source>
        <dbReference type="Google" id="ProtNLM"/>
    </source>
</evidence>
<dbReference type="Proteomes" id="UP001148299">
    <property type="component" value="Unassembled WGS sequence"/>
</dbReference>